<gene>
    <name evidence="8" type="ORF">Sangu_1116700</name>
</gene>
<name>A0AAW2NYS8_9LAMI</name>
<protein>
    <recommendedName>
        <fullName evidence="5">Small ribosomal subunit protein eS1</fullName>
    </recommendedName>
</protein>
<comment type="subcellular location">
    <subcellularLocation>
        <location evidence="1 5">Cytoplasm</location>
    </subcellularLocation>
</comment>
<proteinExistence type="inferred from homology"/>
<dbReference type="PROSITE" id="PS01191">
    <property type="entry name" value="RIBOSOMAL_S3AE"/>
    <property type="match status" value="1"/>
</dbReference>
<dbReference type="GO" id="GO:0022627">
    <property type="term" value="C:cytosolic small ribosomal subunit"/>
    <property type="evidence" value="ECO:0007669"/>
    <property type="project" value="UniProtKB-UniRule"/>
</dbReference>
<feature type="initiator methionine" description="Removed" evidence="5">
    <location>
        <position position="1"/>
    </location>
</feature>
<keyword evidence="4 5" id="KW-0687">Ribonucleoprotein</keyword>
<reference evidence="8" key="2">
    <citation type="journal article" date="2024" name="Plant">
        <title>Genomic evolution and insights into agronomic trait innovations of Sesamum species.</title>
        <authorList>
            <person name="Miao H."/>
            <person name="Wang L."/>
            <person name="Qu L."/>
            <person name="Liu H."/>
            <person name="Sun Y."/>
            <person name="Le M."/>
            <person name="Wang Q."/>
            <person name="Wei S."/>
            <person name="Zheng Y."/>
            <person name="Lin W."/>
            <person name="Duan Y."/>
            <person name="Cao H."/>
            <person name="Xiong S."/>
            <person name="Wang X."/>
            <person name="Wei L."/>
            <person name="Li C."/>
            <person name="Ma Q."/>
            <person name="Ju M."/>
            <person name="Zhao R."/>
            <person name="Li G."/>
            <person name="Mu C."/>
            <person name="Tian Q."/>
            <person name="Mei H."/>
            <person name="Zhang T."/>
            <person name="Gao T."/>
            <person name="Zhang H."/>
        </authorList>
    </citation>
    <scope>NUCLEOTIDE SEQUENCE</scope>
    <source>
        <strain evidence="8">G01</strain>
    </source>
</reference>
<dbReference type="PANTHER" id="PTHR11830">
    <property type="entry name" value="40S RIBOSOMAL PROTEIN S3A"/>
    <property type="match status" value="1"/>
</dbReference>
<organism evidence="8">
    <name type="scientific">Sesamum angustifolium</name>
    <dbReference type="NCBI Taxonomy" id="2727405"/>
    <lineage>
        <taxon>Eukaryota</taxon>
        <taxon>Viridiplantae</taxon>
        <taxon>Streptophyta</taxon>
        <taxon>Embryophyta</taxon>
        <taxon>Tracheophyta</taxon>
        <taxon>Spermatophyta</taxon>
        <taxon>Magnoliopsida</taxon>
        <taxon>eudicotyledons</taxon>
        <taxon>Gunneridae</taxon>
        <taxon>Pentapetalae</taxon>
        <taxon>asterids</taxon>
        <taxon>lamiids</taxon>
        <taxon>Lamiales</taxon>
        <taxon>Pedaliaceae</taxon>
        <taxon>Sesamum</taxon>
    </lineage>
</organism>
<evidence type="ECO:0000256" key="1">
    <source>
        <dbReference type="ARBA" id="ARBA00004496"/>
    </source>
</evidence>
<evidence type="ECO:0000256" key="5">
    <source>
        <dbReference type="HAMAP-Rule" id="MF_03122"/>
    </source>
</evidence>
<dbReference type="GO" id="GO:0003735">
    <property type="term" value="F:structural constituent of ribosome"/>
    <property type="evidence" value="ECO:0007669"/>
    <property type="project" value="UniProtKB-UniRule"/>
</dbReference>
<dbReference type="HAMAP" id="MF_03122">
    <property type="entry name" value="Ribosomal_eS1_euk"/>
    <property type="match status" value="1"/>
</dbReference>
<comment type="caution">
    <text evidence="8">The sequence shown here is derived from an EMBL/GenBank/DDBJ whole genome shotgun (WGS) entry which is preliminary data.</text>
</comment>
<keyword evidence="3 5" id="KW-0689">Ribosomal protein</keyword>
<dbReference type="InterPro" id="IPR001593">
    <property type="entry name" value="Ribosomal_eS1"/>
</dbReference>
<evidence type="ECO:0000256" key="2">
    <source>
        <dbReference type="ARBA" id="ARBA00022490"/>
    </source>
</evidence>
<dbReference type="SMART" id="SM01397">
    <property type="entry name" value="Ribosomal_S3Ae"/>
    <property type="match status" value="1"/>
</dbReference>
<feature type="region of interest" description="Disordered" evidence="7">
    <location>
        <begin position="1"/>
        <end position="20"/>
    </location>
</feature>
<evidence type="ECO:0000313" key="8">
    <source>
        <dbReference type="EMBL" id="KAL0348889.1"/>
    </source>
</evidence>
<dbReference type="InterPro" id="IPR027500">
    <property type="entry name" value="Ribosomal_eS1_euk"/>
</dbReference>
<dbReference type="Pfam" id="PF01015">
    <property type="entry name" value="Ribosomal_S3Ae"/>
    <property type="match status" value="2"/>
</dbReference>
<comment type="similarity">
    <text evidence="5 6">Belongs to the eukaryotic ribosomal protein eS1 family.</text>
</comment>
<evidence type="ECO:0000256" key="3">
    <source>
        <dbReference type="ARBA" id="ARBA00022980"/>
    </source>
</evidence>
<sequence length="285" mass="31707">MAVGKNKRISKGKKGGKKKAADPFAKKDWYDIKAPSVFNTRNVGKTLVTRTQGTKIASEGLKHRVFEVSLADLQGDEDHAFRKIRLRAEDVQGKNVLTNFWGMDFTTDKLRSLVRKWQSLIEAHVDVKTTELYFEDVLHCLHKEASEPAEEDMLCTVKPDSSRFGSEVHSESIGKEIEKATSSIYPLQNVFIRKVKILKAPKFDLGRLMEASIFYSFLLLKYFILLESLGGEKTPISYNSMVACGLGVAHGTACPVHGDYSEDVGVKLDRPAEEPAAEPTEVVGA</sequence>
<evidence type="ECO:0000256" key="4">
    <source>
        <dbReference type="ARBA" id="ARBA00023274"/>
    </source>
</evidence>
<dbReference type="GO" id="GO:0006412">
    <property type="term" value="P:translation"/>
    <property type="evidence" value="ECO:0007669"/>
    <property type="project" value="UniProtKB-UniRule"/>
</dbReference>
<feature type="compositionally biased region" description="Basic residues" evidence="7">
    <location>
        <begin position="1"/>
        <end position="18"/>
    </location>
</feature>
<evidence type="ECO:0000256" key="6">
    <source>
        <dbReference type="RuleBase" id="RU000668"/>
    </source>
</evidence>
<dbReference type="AlphaFoldDB" id="A0AAW2NYS8"/>
<accession>A0AAW2NYS8</accession>
<dbReference type="EMBL" id="JACGWK010000006">
    <property type="protein sequence ID" value="KAL0348889.1"/>
    <property type="molecule type" value="Genomic_DNA"/>
</dbReference>
<evidence type="ECO:0000256" key="7">
    <source>
        <dbReference type="SAM" id="MobiDB-lite"/>
    </source>
</evidence>
<reference evidence="8" key="1">
    <citation type="submission" date="2020-06" db="EMBL/GenBank/DDBJ databases">
        <authorList>
            <person name="Li T."/>
            <person name="Hu X."/>
            <person name="Zhang T."/>
            <person name="Song X."/>
            <person name="Zhang H."/>
            <person name="Dai N."/>
            <person name="Sheng W."/>
            <person name="Hou X."/>
            <person name="Wei L."/>
        </authorList>
    </citation>
    <scope>NUCLEOTIDE SEQUENCE</scope>
    <source>
        <strain evidence="8">G01</strain>
        <tissue evidence="8">Leaf</tissue>
    </source>
</reference>
<keyword evidence="2 5" id="KW-0963">Cytoplasm</keyword>
<comment type="subunit">
    <text evidence="5">Component of the small ribosomal subunit. Mature ribosomes consist of a small (40S) and a large (60S) subunit. The 40S subunit contains about 33 different proteins and 1 molecule of RNA (18S). The 60S subunit contains about 49 different proteins and 3 molecules of RNA (25S, 5.8S and 5S).</text>
</comment>
<dbReference type="InterPro" id="IPR018281">
    <property type="entry name" value="Ribosomal_eS1_CS"/>
</dbReference>